<dbReference type="Pfam" id="PF01266">
    <property type="entry name" value="DAO"/>
    <property type="match status" value="1"/>
</dbReference>
<reference evidence="2 3" key="1">
    <citation type="submission" date="2014-06" db="EMBL/GenBank/DDBJ databases">
        <title>Draft genome sequence of Bacillus manliponensis JCM 15802 (MCCC 1A00708).</title>
        <authorList>
            <person name="Lai Q."/>
            <person name="Liu Y."/>
            <person name="Shao Z."/>
        </authorList>
    </citation>
    <scope>NUCLEOTIDE SEQUENCE [LARGE SCALE GENOMIC DNA]</scope>
    <source>
        <strain evidence="2 3">JCM 15802</strain>
    </source>
</reference>
<dbReference type="RefSeq" id="WP_034636316.1">
    <property type="nucleotide sequence ID" value="NZ_CBCSJC010000004.1"/>
</dbReference>
<keyword evidence="3" id="KW-1185">Reference proteome</keyword>
<feature type="domain" description="FAD dependent oxidoreductase" evidence="1">
    <location>
        <begin position="29"/>
        <end position="382"/>
    </location>
</feature>
<dbReference type="eggNOG" id="COG0665">
    <property type="taxonomic scope" value="Bacteria"/>
</dbReference>
<protein>
    <submittedName>
        <fullName evidence="2">Oxidoreductase</fullName>
    </submittedName>
</protein>
<dbReference type="GO" id="GO:0005737">
    <property type="term" value="C:cytoplasm"/>
    <property type="evidence" value="ECO:0007669"/>
    <property type="project" value="TreeGrafter"/>
</dbReference>
<gene>
    <name evidence="2" type="ORF">BAMA_13160</name>
</gene>
<dbReference type="AlphaFoldDB" id="A0A073KDI5"/>
<dbReference type="Gene3D" id="3.30.9.10">
    <property type="entry name" value="D-Amino Acid Oxidase, subunit A, domain 2"/>
    <property type="match status" value="1"/>
</dbReference>
<dbReference type="Gene3D" id="3.50.50.60">
    <property type="entry name" value="FAD/NAD(P)-binding domain"/>
    <property type="match status" value="1"/>
</dbReference>
<evidence type="ECO:0000259" key="1">
    <source>
        <dbReference type="Pfam" id="PF01266"/>
    </source>
</evidence>
<dbReference type="PANTHER" id="PTHR13847:SF201">
    <property type="entry name" value="PUTATIBE OXIDOREDUCTASE"/>
    <property type="match status" value="1"/>
</dbReference>
<comment type="caution">
    <text evidence="2">The sequence shown here is derived from an EMBL/GenBank/DDBJ whole genome shotgun (WGS) entry which is preliminary data.</text>
</comment>
<dbReference type="InterPro" id="IPR006076">
    <property type="entry name" value="FAD-dep_OxRdtase"/>
</dbReference>
<name>A0A073KDI5_9BACI</name>
<organism evidence="2 3">
    <name type="scientific">Bacillus manliponensis</name>
    <dbReference type="NCBI Taxonomy" id="574376"/>
    <lineage>
        <taxon>Bacteria</taxon>
        <taxon>Bacillati</taxon>
        <taxon>Bacillota</taxon>
        <taxon>Bacilli</taxon>
        <taxon>Bacillales</taxon>
        <taxon>Bacillaceae</taxon>
        <taxon>Bacillus</taxon>
        <taxon>Bacillus cereus group</taxon>
    </lineage>
</organism>
<dbReference type="PANTHER" id="PTHR13847">
    <property type="entry name" value="SARCOSINE DEHYDROGENASE-RELATED"/>
    <property type="match status" value="1"/>
</dbReference>
<proteinExistence type="predicted"/>
<dbReference type="STRING" id="574376.BAMA_13160"/>
<accession>A0A073KDI5</accession>
<dbReference type="SUPFAM" id="SSF51905">
    <property type="entry name" value="FAD/NAD(P)-binding domain"/>
    <property type="match status" value="1"/>
</dbReference>
<dbReference type="EMBL" id="JOTN01000003">
    <property type="protein sequence ID" value="KEK20368.1"/>
    <property type="molecule type" value="Genomic_DNA"/>
</dbReference>
<dbReference type="InterPro" id="IPR036188">
    <property type="entry name" value="FAD/NAD-bd_sf"/>
</dbReference>
<sequence length="397" mass="45370">MKLKLGKLFWNEGVSTPCYTALEDDMICDVLIVGSGSVGAHTAYFLSKIGMDVTVIDKREIAHGSTAANTGLLQFSQDKSLTSLIHTFGEERGVRAYQLCYEALRTLENVVKELSIDPVFKLRGSLYYASDEKDISLVQEEYNTLKRYGFLVEFLSSAQVSERYSFRKEAALYTSGDAEVNPYLLAHSLLQKAKEQGAQVFKHTEVVHMKRILGEIYCYLSNGKIIKAKSVIMATGYESQFVNRNPNVELSISYAIVTNVQKQFDGWYEKSLIWETARPYLYCRTYKDRVIIGGLDEPFILHKYAENRLLYKRDVLVERVKEMFPFFTDVRAEYYWGAIFGGSRDGLPTLREDKEIPNLYYALTYGGNGTVYAMVFAKIFQELFTHGKSSDFCLFQR</sequence>
<dbReference type="Proteomes" id="UP000027822">
    <property type="component" value="Unassembled WGS sequence"/>
</dbReference>
<dbReference type="OrthoDB" id="571248at2"/>
<evidence type="ECO:0000313" key="3">
    <source>
        <dbReference type="Proteomes" id="UP000027822"/>
    </source>
</evidence>
<evidence type="ECO:0000313" key="2">
    <source>
        <dbReference type="EMBL" id="KEK20368.1"/>
    </source>
</evidence>